<dbReference type="STRING" id="391625.PPSIR1_33254"/>
<name>A6G6K7_9BACT</name>
<accession>A6G6K7</accession>
<feature type="signal peptide" evidence="2">
    <location>
        <begin position="1"/>
        <end position="19"/>
    </location>
</feature>
<comment type="caution">
    <text evidence="3">The sequence shown here is derived from an EMBL/GenBank/DDBJ whole genome shotgun (WGS) entry which is preliminary data.</text>
</comment>
<protein>
    <recommendedName>
        <fullName evidence="5">Lipoprotein</fullName>
    </recommendedName>
</protein>
<evidence type="ECO:0000313" key="3">
    <source>
        <dbReference type="EMBL" id="EDM78484.1"/>
    </source>
</evidence>
<proteinExistence type="predicted"/>
<gene>
    <name evidence="3" type="ORF">PPSIR1_33254</name>
</gene>
<keyword evidence="2" id="KW-0732">Signal</keyword>
<feature type="region of interest" description="Disordered" evidence="1">
    <location>
        <begin position="121"/>
        <end position="157"/>
    </location>
</feature>
<evidence type="ECO:0000313" key="4">
    <source>
        <dbReference type="Proteomes" id="UP000005801"/>
    </source>
</evidence>
<keyword evidence="4" id="KW-1185">Reference proteome</keyword>
<dbReference type="PROSITE" id="PS51257">
    <property type="entry name" value="PROKAR_LIPOPROTEIN"/>
    <property type="match status" value="1"/>
</dbReference>
<evidence type="ECO:0000256" key="1">
    <source>
        <dbReference type="SAM" id="MobiDB-lite"/>
    </source>
</evidence>
<feature type="chain" id="PRO_5002695175" description="Lipoprotein" evidence="2">
    <location>
        <begin position="20"/>
        <end position="224"/>
    </location>
</feature>
<evidence type="ECO:0008006" key="5">
    <source>
        <dbReference type="Google" id="ProtNLM"/>
    </source>
</evidence>
<dbReference type="Proteomes" id="UP000005801">
    <property type="component" value="Unassembled WGS sequence"/>
</dbReference>
<dbReference type="EMBL" id="ABCS01000030">
    <property type="protein sequence ID" value="EDM78484.1"/>
    <property type="molecule type" value="Genomic_DNA"/>
</dbReference>
<reference evidence="3 4" key="1">
    <citation type="submission" date="2007-06" db="EMBL/GenBank/DDBJ databases">
        <authorList>
            <person name="Shimkets L."/>
            <person name="Ferriera S."/>
            <person name="Johnson J."/>
            <person name="Kravitz S."/>
            <person name="Beeson K."/>
            <person name="Sutton G."/>
            <person name="Rogers Y.-H."/>
            <person name="Friedman R."/>
            <person name="Frazier M."/>
            <person name="Venter J.C."/>
        </authorList>
    </citation>
    <scope>NUCLEOTIDE SEQUENCE [LARGE SCALE GENOMIC DNA]</scope>
    <source>
        <strain evidence="3 4">SIR-1</strain>
    </source>
</reference>
<dbReference type="AlphaFoldDB" id="A6G6K7"/>
<organism evidence="3 4">
    <name type="scientific">Plesiocystis pacifica SIR-1</name>
    <dbReference type="NCBI Taxonomy" id="391625"/>
    <lineage>
        <taxon>Bacteria</taxon>
        <taxon>Pseudomonadati</taxon>
        <taxon>Myxococcota</taxon>
        <taxon>Polyangia</taxon>
        <taxon>Nannocystales</taxon>
        <taxon>Nannocystaceae</taxon>
        <taxon>Plesiocystis</taxon>
    </lineage>
</organism>
<sequence>MKMPSARVALSTLVFSALTLVLGTSCKEEETKLFEEEGVWALESYALDGLTFTQIDQVRKNTFLLRFSPGDGVVAAANCFASGSSTSVNEATCTINKNSAEWECRCYAYEFTDSTMVWQEFAPGETPPPVGNPTNNDSGGSDEAGDEGGDGGGAHQITIEETDSSGTYRYVTLPDGLFDSDGMTSKHVFRIKADSVWTGADIDEDDVNDLDECSMSCFPSMAGG</sequence>
<evidence type="ECO:0000256" key="2">
    <source>
        <dbReference type="SAM" id="SignalP"/>
    </source>
</evidence>